<evidence type="ECO:0000313" key="2">
    <source>
        <dbReference type="Proteomes" id="UP000193040"/>
    </source>
</evidence>
<name>A0A1X0YFB1_MYCSI</name>
<dbReference type="Proteomes" id="UP000193040">
    <property type="component" value="Unassembled WGS sequence"/>
</dbReference>
<proteinExistence type="predicted"/>
<protein>
    <submittedName>
        <fullName evidence="1">Uncharacterized protein</fullName>
    </submittedName>
</protein>
<sequence length="122" mass="13892">MAWPVVSISVGADAALVGAQAVEITGAPPRRVLRWWLLCGARLALGRWFKLWRLMLRVNRFRTPIVHRPIERTLVAVSMVRVRTGPLTRDGIKHHFKRFDRSNFNLCGFGQTSAIERIFDGV</sequence>
<accession>A0A1X0YFB1</accession>
<organism evidence="1 2">
    <name type="scientific">Mycobacterium simiae</name>
    <name type="common">Mycobacterium habana</name>
    <dbReference type="NCBI Taxonomy" id="1784"/>
    <lineage>
        <taxon>Bacteria</taxon>
        <taxon>Bacillati</taxon>
        <taxon>Actinomycetota</taxon>
        <taxon>Actinomycetes</taxon>
        <taxon>Mycobacteriales</taxon>
        <taxon>Mycobacteriaceae</taxon>
        <taxon>Mycobacterium</taxon>
        <taxon>Mycobacterium simiae complex</taxon>
    </lineage>
</organism>
<reference evidence="1 2" key="1">
    <citation type="submission" date="2017-03" db="EMBL/GenBank/DDBJ databases">
        <title>Genomic insights into Mycobacterium simiae human colonization.</title>
        <authorList>
            <person name="Steffani J.L."/>
            <person name="Brunck M.E."/>
            <person name="Cruz E."/>
            <person name="Montiel R."/>
            <person name="Barona F."/>
        </authorList>
    </citation>
    <scope>NUCLEOTIDE SEQUENCE [LARGE SCALE GENOMIC DNA]</scope>
    <source>
        <strain evidence="1 2">MsiGto</strain>
    </source>
</reference>
<comment type="caution">
    <text evidence="1">The sequence shown here is derived from an EMBL/GenBank/DDBJ whole genome shotgun (WGS) entry which is preliminary data.</text>
</comment>
<keyword evidence="2" id="KW-1185">Reference proteome</keyword>
<evidence type="ECO:0000313" key="1">
    <source>
        <dbReference type="EMBL" id="ORJ63838.1"/>
    </source>
</evidence>
<dbReference type="AlphaFoldDB" id="A0A1X0YFB1"/>
<dbReference type="EMBL" id="MZZM01000006">
    <property type="protein sequence ID" value="ORJ63838.1"/>
    <property type="molecule type" value="Genomic_DNA"/>
</dbReference>
<gene>
    <name evidence="1" type="ORF">B5M45_04685</name>
</gene>